<dbReference type="FunCoup" id="D7FW08">
    <property type="interactions" value="303"/>
</dbReference>
<evidence type="ECO:0000256" key="4">
    <source>
        <dbReference type="RuleBase" id="RU000551"/>
    </source>
</evidence>
<comment type="subcellular location">
    <subcellularLocation>
        <location evidence="4">Cytoplasm</location>
    </subcellularLocation>
    <subcellularLocation>
        <location evidence="4">Nucleus</location>
    </subcellularLocation>
</comment>
<evidence type="ECO:0000256" key="3">
    <source>
        <dbReference type="PROSITE-ProRule" id="PRU00808"/>
    </source>
</evidence>
<feature type="domain" description="Proteasome alpha-type subunits" evidence="5">
    <location>
        <begin position="5"/>
        <end position="27"/>
    </location>
</feature>
<dbReference type="GO" id="GO:0005737">
    <property type="term" value="C:cytoplasm"/>
    <property type="evidence" value="ECO:0007669"/>
    <property type="project" value="UniProtKB-SubCell"/>
</dbReference>
<dbReference type="NCBIfam" id="NF003075">
    <property type="entry name" value="PRK03996.1"/>
    <property type="match status" value="1"/>
</dbReference>
<dbReference type="Pfam" id="PF10584">
    <property type="entry name" value="Proteasome_A_N"/>
    <property type="match status" value="1"/>
</dbReference>
<dbReference type="PROSITE" id="PS51475">
    <property type="entry name" value="PROTEASOME_ALPHA_2"/>
    <property type="match status" value="1"/>
</dbReference>
<dbReference type="AlphaFoldDB" id="D7FW08"/>
<dbReference type="InterPro" id="IPR050115">
    <property type="entry name" value="Proteasome_alpha"/>
</dbReference>
<dbReference type="InterPro" id="IPR029055">
    <property type="entry name" value="Ntn_hydrolases_N"/>
</dbReference>
<dbReference type="GO" id="GO:0005634">
    <property type="term" value="C:nucleus"/>
    <property type="evidence" value="ECO:0007669"/>
    <property type="project" value="UniProtKB-SubCell"/>
</dbReference>
<accession>D7FW08</accession>
<dbReference type="Gene3D" id="3.60.20.10">
    <property type="entry name" value="Glutamine Phosphoribosylpyrophosphate, subunit 1, domain 1"/>
    <property type="match status" value="1"/>
</dbReference>
<keyword evidence="4" id="KW-0539">Nucleus</keyword>
<comment type="similarity">
    <text evidence="3 4">Belongs to the peptidase T1A family.</text>
</comment>
<dbReference type="SUPFAM" id="SSF56235">
    <property type="entry name" value="N-terminal nucleophile aminohydrolases (Ntn hydrolases)"/>
    <property type="match status" value="1"/>
</dbReference>
<dbReference type="PANTHER" id="PTHR11599">
    <property type="entry name" value="PROTEASOME SUBUNIT ALPHA/BETA"/>
    <property type="match status" value="1"/>
</dbReference>
<proteinExistence type="inferred from homology"/>
<dbReference type="InterPro" id="IPR023332">
    <property type="entry name" value="Proteasome_alpha-type"/>
</dbReference>
<evidence type="ECO:0000256" key="1">
    <source>
        <dbReference type="ARBA" id="ARBA00022490"/>
    </source>
</evidence>
<sequence>MASRYDRAITVFSPDGHLFQVEYAIEAVKRGSSVVCVKGKDCVVLGVERRATAKLQDPRTIRKIVKIDSHITLAFAGLTADARVLVDKARLECQSYRLTCEDAPSIEYVARFIARTQQRYTQRGGMRPFGVSSILAGFSQDGTPQIYQTDPAGTYSAWKANAIGGSNSNNMREFLEKNWANDMDEGAAKKLCMKALLEVVDSGAKNMEIAIVRFGKANEMMTEEMMQAVAAELEAEAEEAKEASAGDVQMT</sequence>
<comment type="subunit">
    <text evidence="4">The 26S proteasome consists of a 20S proteasome core and two 19S regulatory subunits.</text>
</comment>
<dbReference type="eggNOG" id="KOG0183">
    <property type="taxonomic scope" value="Eukaryota"/>
</dbReference>
<dbReference type="InParanoid" id="D7FW08"/>
<dbReference type="STRING" id="2880.D7FW08"/>
<dbReference type="OMA" id="AGTHSEW"/>
<dbReference type="OrthoDB" id="431557at2759"/>
<dbReference type="CDD" id="cd03755">
    <property type="entry name" value="proteasome_alpha_type_7"/>
    <property type="match status" value="1"/>
</dbReference>
<dbReference type="InterPro" id="IPR000426">
    <property type="entry name" value="Proteasome_asu_N"/>
</dbReference>
<gene>
    <name evidence="6" type="ORF">Esi_0003_0161</name>
</gene>
<dbReference type="GO" id="GO:0006511">
    <property type="term" value="P:ubiquitin-dependent protein catabolic process"/>
    <property type="evidence" value="ECO:0007669"/>
    <property type="project" value="InterPro"/>
</dbReference>
<dbReference type="Pfam" id="PF00227">
    <property type="entry name" value="Proteasome"/>
    <property type="match status" value="1"/>
</dbReference>
<dbReference type="Proteomes" id="UP000002630">
    <property type="component" value="Linkage Group LG02"/>
</dbReference>
<keyword evidence="7" id="KW-1185">Reference proteome</keyword>
<protein>
    <recommendedName>
        <fullName evidence="4">Proteasome subunit alpha type</fullName>
    </recommendedName>
</protein>
<keyword evidence="2 3" id="KW-0647">Proteasome</keyword>
<name>D7FW08_ECTSI</name>
<evidence type="ECO:0000313" key="6">
    <source>
        <dbReference type="EMBL" id="CBJ25528.1"/>
    </source>
</evidence>
<dbReference type="GO" id="GO:0019773">
    <property type="term" value="C:proteasome core complex, alpha-subunit complex"/>
    <property type="evidence" value="ECO:0007669"/>
    <property type="project" value="UniProtKB-UniRule"/>
</dbReference>
<dbReference type="EMBL" id="FN649727">
    <property type="protein sequence ID" value="CBJ25528.1"/>
    <property type="molecule type" value="Genomic_DNA"/>
</dbReference>
<evidence type="ECO:0000256" key="2">
    <source>
        <dbReference type="ARBA" id="ARBA00022942"/>
    </source>
</evidence>
<dbReference type="EMBL" id="FN648486">
    <property type="protein sequence ID" value="CBJ25528.1"/>
    <property type="molecule type" value="Genomic_DNA"/>
</dbReference>
<dbReference type="InterPro" id="IPR001353">
    <property type="entry name" value="Proteasome_sua/b"/>
</dbReference>
<dbReference type="SMART" id="SM00948">
    <property type="entry name" value="Proteasome_A_N"/>
    <property type="match status" value="1"/>
</dbReference>
<dbReference type="PROSITE" id="PS00388">
    <property type="entry name" value="PROTEASOME_ALPHA_1"/>
    <property type="match status" value="1"/>
</dbReference>
<dbReference type="FunFam" id="3.60.20.10:FF:000004">
    <property type="entry name" value="Proteasome subunit alpha type-4"/>
    <property type="match status" value="1"/>
</dbReference>
<evidence type="ECO:0000259" key="5">
    <source>
        <dbReference type="PROSITE" id="PS00388"/>
    </source>
</evidence>
<keyword evidence="1 4" id="KW-0963">Cytoplasm</keyword>
<reference evidence="6 7" key="1">
    <citation type="journal article" date="2010" name="Nature">
        <title>The Ectocarpus genome and the independent evolution of multicellularity in brown algae.</title>
        <authorList>
            <person name="Cock J.M."/>
            <person name="Sterck L."/>
            <person name="Rouze P."/>
            <person name="Scornet D."/>
            <person name="Allen A.E."/>
            <person name="Amoutzias G."/>
            <person name="Anthouard V."/>
            <person name="Artiguenave F."/>
            <person name="Aury J.M."/>
            <person name="Badger J.H."/>
            <person name="Beszteri B."/>
            <person name="Billiau K."/>
            <person name="Bonnet E."/>
            <person name="Bothwell J.H."/>
            <person name="Bowler C."/>
            <person name="Boyen C."/>
            <person name="Brownlee C."/>
            <person name="Carrano C.J."/>
            <person name="Charrier B."/>
            <person name="Cho G.Y."/>
            <person name="Coelho S.M."/>
            <person name="Collen J."/>
            <person name="Corre E."/>
            <person name="Da Silva C."/>
            <person name="Delage L."/>
            <person name="Delaroque N."/>
            <person name="Dittami S.M."/>
            <person name="Doulbeau S."/>
            <person name="Elias M."/>
            <person name="Farnham G."/>
            <person name="Gachon C.M."/>
            <person name="Gschloessl B."/>
            <person name="Heesch S."/>
            <person name="Jabbari K."/>
            <person name="Jubin C."/>
            <person name="Kawai H."/>
            <person name="Kimura K."/>
            <person name="Kloareg B."/>
            <person name="Kupper F.C."/>
            <person name="Lang D."/>
            <person name="Le Bail A."/>
            <person name="Leblanc C."/>
            <person name="Lerouge P."/>
            <person name="Lohr M."/>
            <person name="Lopez P.J."/>
            <person name="Martens C."/>
            <person name="Maumus F."/>
            <person name="Michel G."/>
            <person name="Miranda-Saavedra D."/>
            <person name="Morales J."/>
            <person name="Moreau H."/>
            <person name="Motomura T."/>
            <person name="Nagasato C."/>
            <person name="Napoli C.A."/>
            <person name="Nelson D.R."/>
            <person name="Nyvall-Collen P."/>
            <person name="Peters A.F."/>
            <person name="Pommier C."/>
            <person name="Potin P."/>
            <person name="Poulain J."/>
            <person name="Quesneville H."/>
            <person name="Read B."/>
            <person name="Rensing S.A."/>
            <person name="Ritter A."/>
            <person name="Rousvoal S."/>
            <person name="Samanta M."/>
            <person name="Samson G."/>
            <person name="Schroeder D.C."/>
            <person name="Segurens B."/>
            <person name="Strittmatter M."/>
            <person name="Tonon T."/>
            <person name="Tregear J.W."/>
            <person name="Valentin K."/>
            <person name="von Dassow P."/>
            <person name="Yamagishi T."/>
            <person name="Van de Peer Y."/>
            <person name="Wincker P."/>
        </authorList>
    </citation>
    <scope>NUCLEOTIDE SEQUENCE [LARGE SCALE GENOMIC DNA]</scope>
    <source>
        <strain evidence="7">Ec32 / CCAP1310/4</strain>
    </source>
</reference>
<evidence type="ECO:0000313" key="7">
    <source>
        <dbReference type="Proteomes" id="UP000002630"/>
    </source>
</evidence>
<organism evidence="6 7">
    <name type="scientific">Ectocarpus siliculosus</name>
    <name type="common">Brown alga</name>
    <name type="synonym">Conferva siliculosa</name>
    <dbReference type="NCBI Taxonomy" id="2880"/>
    <lineage>
        <taxon>Eukaryota</taxon>
        <taxon>Sar</taxon>
        <taxon>Stramenopiles</taxon>
        <taxon>Ochrophyta</taxon>
        <taxon>PX clade</taxon>
        <taxon>Phaeophyceae</taxon>
        <taxon>Ectocarpales</taxon>
        <taxon>Ectocarpaceae</taxon>
        <taxon>Ectocarpus</taxon>
    </lineage>
</organism>